<proteinExistence type="predicted"/>
<dbReference type="InterPro" id="IPR045170">
    <property type="entry name" value="MTOX"/>
</dbReference>
<comment type="cofactor">
    <cofactor evidence="1">
        <name>FAD</name>
        <dbReference type="ChEBI" id="CHEBI:57692"/>
    </cofactor>
</comment>
<dbReference type="Proteomes" id="UP000308549">
    <property type="component" value="Unassembled WGS sequence"/>
</dbReference>
<reference evidence="5 6" key="1">
    <citation type="submission" date="2017-03" db="EMBL/GenBank/DDBJ databases">
        <title>Genomes of endolithic fungi from Antarctica.</title>
        <authorList>
            <person name="Coleine C."/>
            <person name="Masonjones S."/>
            <person name="Stajich J.E."/>
        </authorList>
    </citation>
    <scope>NUCLEOTIDE SEQUENCE [LARGE SCALE GENOMIC DNA]</scope>
    <source>
        <strain evidence="5 6">CCFEE 6315</strain>
    </source>
</reference>
<dbReference type="PANTHER" id="PTHR10961:SF15">
    <property type="entry name" value="FAD DEPENDENT OXIDOREDUCTASE DOMAIN-CONTAINING PROTEIN"/>
    <property type="match status" value="1"/>
</dbReference>
<dbReference type="EMBL" id="NAJL01000001">
    <property type="protein sequence ID" value="TKA34140.1"/>
    <property type="molecule type" value="Genomic_DNA"/>
</dbReference>
<keyword evidence="6" id="KW-1185">Reference proteome</keyword>
<dbReference type="PANTHER" id="PTHR10961">
    <property type="entry name" value="PEROXISOMAL SARCOSINE OXIDASE"/>
    <property type="match status" value="1"/>
</dbReference>
<evidence type="ECO:0000256" key="3">
    <source>
        <dbReference type="ARBA" id="ARBA00022827"/>
    </source>
</evidence>
<comment type="caution">
    <text evidence="5">The sequence shown here is derived from an EMBL/GenBank/DDBJ whole genome shotgun (WGS) entry which is preliminary data.</text>
</comment>
<sequence length="196" mass="21457">MYLATVESATTSHKDDAIITVGASILGLSTSIHLAARGCRNVTVFDKQPYDHGQHSYFAGADAASADIKKIIGSVYGGVSIYQDPSLEAIERWKAWNDGIARGEILPAGFSRDDRQQAFEVTRRFIADHLLELKQEGIGLTTTRVCWRNDSFDDHLLIDRVPKTEGLMVATAGSGHAFKYFPVIGRLGGGENWKMA</sequence>
<dbReference type="AlphaFoldDB" id="A0A4U0UF19"/>
<evidence type="ECO:0008006" key="7">
    <source>
        <dbReference type="Google" id="ProtNLM"/>
    </source>
</evidence>
<dbReference type="OrthoDB" id="2219495at2759"/>
<dbReference type="Gene3D" id="3.30.9.10">
    <property type="entry name" value="D-Amino Acid Oxidase, subunit A, domain 2"/>
    <property type="match status" value="1"/>
</dbReference>
<dbReference type="GO" id="GO:0008115">
    <property type="term" value="F:sarcosine oxidase activity"/>
    <property type="evidence" value="ECO:0007669"/>
    <property type="project" value="TreeGrafter"/>
</dbReference>
<gene>
    <name evidence="5" type="ORF">B0A50_00120</name>
</gene>
<protein>
    <recommendedName>
        <fullName evidence="7">FAD dependent oxidoreductase domain-containing protein</fullName>
    </recommendedName>
</protein>
<dbReference type="GO" id="GO:0050660">
    <property type="term" value="F:flavin adenine dinucleotide binding"/>
    <property type="evidence" value="ECO:0007669"/>
    <property type="project" value="InterPro"/>
</dbReference>
<keyword evidence="2" id="KW-0285">Flavoprotein</keyword>
<accession>A0A4U0UF19</accession>
<keyword evidence="4" id="KW-0560">Oxidoreductase</keyword>
<dbReference type="InterPro" id="IPR036188">
    <property type="entry name" value="FAD/NAD-bd_sf"/>
</dbReference>
<organism evidence="5 6">
    <name type="scientific">Salinomyces thailandicus</name>
    <dbReference type="NCBI Taxonomy" id="706561"/>
    <lineage>
        <taxon>Eukaryota</taxon>
        <taxon>Fungi</taxon>
        <taxon>Dikarya</taxon>
        <taxon>Ascomycota</taxon>
        <taxon>Pezizomycotina</taxon>
        <taxon>Dothideomycetes</taxon>
        <taxon>Dothideomycetidae</taxon>
        <taxon>Mycosphaerellales</taxon>
        <taxon>Teratosphaeriaceae</taxon>
        <taxon>Salinomyces</taxon>
    </lineage>
</organism>
<evidence type="ECO:0000256" key="1">
    <source>
        <dbReference type="ARBA" id="ARBA00001974"/>
    </source>
</evidence>
<name>A0A4U0UF19_9PEZI</name>
<keyword evidence="3" id="KW-0274">FAD</keyword>
<evidence type="ECO:0000256" key="4">
    <source>
        <dbReference type="ARBA" id="ARBA00023002"/>
    </source>
</evidence>
<evidence type="ECO:0000313" key="6">
    <source>
        <dbReference type="Proteomes" id="UP000308549"/>
    </source>
</evidence>
<evidence type="ECO:0000256" key="2">
    <source>
        <dbReference type="ARBA" id="ARBA00022630"/>
    </source>
</evidence>
<dbReference type="Gene3D" id="3.50.50.60">
    <property type="entry name" value="FAD/NAD(P)-binding domain"/>
    <property type="match status" value="2"/>
</dbReference>
<dbReference type="SUPFAM" id="SSF51905">
    <property type="entry name" value="FAD/NAD(P)-binding domain"/>
    <property type="match status" value="1"/>
</dbReference>
<evidence type="ECO:0000313" key="5">
    <source>
        <dbReference type="EMBL" id="TKA34140.1"/>
    </source>
</evidence>